<organism evidence="1">
    <name type="scientific">marine sediment metagenome</name>
    <dbReference type="NCBI Taxonomy" id="412755"/>
    <lineage>
        <taxon>unclassified sequences</taxon>
        <taxon>metagenomes</taxon>
        <taxon>ecological metagenomes</taxon>
    </lineage>
</organism>
<name>A0A0F9ULX6_9ZZZZ</name>
<accession>A0A0F9ULX6</accession>
<proteinExistence type="predicted"/>
<gene>
    <name evidence="1" type="ORF">LCGC14_0591020</name>
</gene>
<dbReference type="AlphaFoldDB" id="A0A0F9ULX6"/>
<dbReference type="EMBL" id="LAZR01000923">
    <property type="protein sequence ID" value="KKN54563.1"/>
    <property type="molecule type" value="Genomic_DNA"/>
</dbReference>
<reference evidence="1" key="1">
    <citation type="journal article" date="2015" name="Nature">
        <title>Complex archaea that bridge the gap between prokaryotes and eukaryotes.</title>
        <authorList>
            <person name="Spang A."/>
            <person name="Saw J.H."/>
            <person name="Jorgensen S.L."/>
            <person name="Zaremba-Niedzwiedzka K."/>
            <person name="Martijn J."/>
            <person name="Lind A.E."/>
            <person name="van Eijk R."/>
            <person name="Schleper C."/>
            <person name="Guy L."/>
            <person name="Ettema T.J."/>
        </authorList>
    </citation>
    <scope>NUCLEOTIDE SEQUENCE</scope>
</reference>
<comment type="caution">
    <text evidence="1">The sequence shown here is derived from an EMBL/GenBank/DDBJ whole genome shotgun (WGS) entry which is preliminary data.</text>
</comment>
<protein>
    <submittedName>
        <fullName evidence="1">Uncharacterized protein</fullName>
    </submittedName>
</protein>
<sequence>MPNPNAVKLASMELISCDRCKNPFMMKRDEKLKKQQDNEEIVCENCIKLEERKKQLELGVLNRVIESQKEIEASIKEIKEEYDSSKPLFNKQQYLEKIKKKAISLAKSIELLQKIDESKEEKFIDDYKKLFEKMKQERD</sequence>
<evidence type="ECO:0000313" key="1">
    <source>
        <dbReference type="EMBL" id="KKN54563.1"/>
    </source>
</evidence>